<organism evidence="2 3">
    <name type="scientific">Candidatus Acutalibacter ornithocaccae</name>
    <dbReference type="NCBI Taxonomy" id="2838416"/>
    <lineage>
        <taxon>Bacteria</taxon>
        <taxon>Bacillati</taxon>
        <taxon>Bacillota</taxon>
        <taxon>Clostridia</taxon>
        <taxon>Eubacteriales</taxon>
        <taxon>Acutalibacteraceae</taxon>
        <taxon>Acutalibacter</taxon>
    </lineage>
</organism>
<name>A0A9D2RZ77_9FIRM</name>
<feature type="transmembrane region" description="Helical" evidence="1">
    <location>
        <begin position="148"/>
        <end position="168"/>
    </location>
</feature>
<evidence type="ECO:0000313" key="2">
    <source>
        <dbReference type="EMBL" id="HJB36770.1"/>
    </source>
</evidence>
<reference evidence="2" key="1">
    <citation type="journal article" date="2021" name="PeerJ">
        <title>Extensive microbial diversity within the chicken gut microbiome revealed by metagenomics and culture.</title>
        <authorList>
            <person name="Gilroy R."/>
            <person name="Ravi A."/>
            <person name="Getino M."/>
            <person name="Pursley I."/>
            <person name="Horton D.L."/>
            <person name="Alikhan N.F."/>
            <person name="Baker D."/>
            <person name="Gharbi K."/>
            <person name="Hall N."/>
            <person name="Watson M."/>
            <person name="Adriaenssens E.M."/>
            <person name="Foster-Nyarko E."/>
            <person name="Jarju S."/>
            <person name="Secka A."/>
            <person name="Antonio M."/>
            <person name="Oren A."/>
            <person name="Chaudhuri R.R."/>
            <person name="La Ragione R."/>
            <person name="Hildebrand F."/>
            <person name="Pallen M.J."/>
        </authorList>
    </citation>
    <scope>NUCLEOTIDE SEQUENCE</scope>
    <source>
        <strain evidence="2">ChiBcolR8-3208</strain>
    </source>
</reference>
<gene>
    <name evidence="2" type="ORF">H9942_01720</name>
</gene>
<sequence>MRKTVSILHYELKMQAKRPAVWGVFLAAAAMAQLDCFPSAQNLARLEFLNQPAYFVHRVMTLDALLLLFGLAVLLANRFPADRKNAMGHLFRSYPLERRQYILGKLLGGFCLAYLLTALFLLCNTAVYVLAAPFAISPWEWLLPLGKALALCAFPASWFTGLAAVALPGLVDIRLFYAAAALFFGWNAATVGSAESMPFCLLTAGDLSRLLWVHPKWPGLAWGSVLANAAFLLGGGVLCACLPFWKLSFWRRRL</sequence>
<keyword evidence="1" id="KW-0472">Membrane</keyword>
<keyword evidence="1" id="KW-0812">Transmembrane</keyword>
<evidence type="ECO:0008006" key="4">
    <source>
        <dbReference type="Google" id="ProtNLM"/>
    </source>
</evidence>
<feature type="transmembrane region" description="Helical" evidence="1">
    <location>
        <begin position="56"/>
        <end position="77"/>
    </location>
</feature>
<dbReference type="Proteomes" id="UP000824214">
    <property type="component" value="Unassembled WGS sequence"/>
</dbReference>
<proteinExistence type="predicted"/>
<feature type="transmembrane region" description="Helical" evidence="1">
    <location>
        <begin position="220"/>
        <end position="245"/>
    </location>
</feature>
<comment type="caution">
    <text evidence="2">The sequence shown here is derived from an EMBL/GenBank/DDBJ whole genome shotgun (WGS) entry which is preliminary data.</text>
</comment>
<evidence type="ECO:0000313" key="3">
    <source>
        <dbReference type="Proteomes" id="UP000824214"/>
    </source>
</evidence>
<feature type="transmembrane region" description="Helical" evidence="1">
    <location>
        <begin position="106"/>
        <end position="136"/>
    </location>
</feature>
<dbReference type="AlphaFoldDB" id="A0A9D2RZ77"/>
<dbReference type="EMBL" id="DWXZ01000027">
    <property type="protein sequence ID" value="HJB36770.1"/>
    <property type="molecule type" value="Genomic_DNA"/>
</dbReference>
<reference evidence="2" key="2">
    <citation type="submission" date="2021-04" db="EMBL/GenBank/DDBJ databases">
        <authorList>
            <person name="Gilroy R."/>
        </authorList>
    </citation>
    <scope>NUCLEOTIDE SEQUENCE</scope>
    <source>
        <strain evidence="2">ChiBcolR8-3208</strain>
    </source>
</reference>
<accession>A0A9D2RZ77</accession>
<keyword evidence="1" id="KW-1133">Transmembrane helix</keyword>
<evidence type="ECO:0000256" key="1">
    <source>
        <dbReference type="SAM" id="Phobius"/>
    </source>
</evidence>
<protein>
    <recommendedName>
        <fullName evidence="4">ABC-2 family transporter protein</fullName>
    </recommendedName>
</protein>
<feature type="transmembrane region" description="Helical" evidence="1">
    <location>
        <begin position="175"/>
        <end position="194"/>
    </location>
</feature>